<sequence length="305" mass="33001">MQFHVSPIKSVNLSRLPTLVSTFLASNPTLDLLVLPEVWNSPYATKAFPSNAEPIGSPDSPSLPSPSLSPSVHLLRSLAISHSIHIVGGSIPELGPGGEVYNTCVVYGPDGGMRAKHRKVHLFDIDVPGGVTFKESDTLTAGSNLLTTFKHPTLGVVGLGICYDIRFPEMFLLHASSSTSSRPGLDLFVLPGAFNMTTGPRHWSLLQRSRAVDTQCYVVSSSPARSTREIEEENGRLTAGMGYEGYRAWGHSMGVDPWGEIVATAGEGEENVVVDVVLERVEGFKESVPTKEQKRGDLYTVEKKE</sequence>
<dbReference type="GO" id="GO:0006528">
    <property type="term" value="P:asparagine metabolic process"/>
    <property type="evidence" value="ECO:0007669"/>
    <property type="project" value="TreeGrafter"/>
</dbReference>
<accession>A0A9W7A395</accession>
<gene>
    <name evidence="3" type="ORF">TrRE_jg12821</name>
</gene>
<protein>
    <recommendedName>
        <fullName evidence="2">CN hydrolase domain-containing protein</fullName>
    </recommendedName>
</protein>
<evidence type="ECO:0000256" key="1">
    <source>
        <dbReference type="ARBA" id="ARBA00022801"/>
    </source>
</evidence>
<dbReference type="PANTHER" id="PTHR23088">
    <property type="entry name" value="NITRILASE-RELATED"/>
    <property type="match status" value="1"/>
</dbReference>
<dbReference type="GO" id="GO:0005739">
    <property type="term" value="C:mitochondrion"/>
    <property type="evidence" value="ECO:0007669"/>
    <property type="project" value="TreeGrafter"/>
</dbReference>
<dbReference type="InterPro" id="IPR045254">
    <property type="entry name" value="Nit1/2_C-N_Hydrolase"/>
</dbReference>
<dbReference type="EMBL" id="BRXZ01003785">
    <property type="protein sequence ID" value="GMH61868.1"/>
    <property type="molecule type" value="Genomic_DNA"/>
</dbReference>
<comment type="caution">
    <text evidence="3">The sequence shown here is derived from an EMBL/GenBank/DDBJ whole genome shotgun (WGS) entry which is preliminary data.</text>
</comment>
<dbReference type="AlphaFoldDB" id="A0A9W7A395"/>
<reference evidence="3" key="1">
    <citation type="submission" date="2022-07" db="EMBL/GenBank/DDBJ databases">
        <title>Genome analysis of Parmales, a sister group of diatoms, reveals the evolutionary specialization of diatoms from phago-mixotrophs to photoautotrophs.</title>
        <authorList>
            <person name="Ban H."/>
            <person name="Sato S."/>
            <person name="Yoshikawa S."/>
            <person name="Kazumasa Y."/>
            <person name="Nakamura Y."/>
            <person name="Ichinomiya M."/>
            <person name="Saitoh K."/>
            <person name="Sato N."/>
            <person name="Blanc-Mathieu R."/>
            <person name="Endo H."/>
            <person name="Kuwata A."/>
            <person name="Ogata H."/>
        </authorList>
    </citation>
    <scope>NUCLEOTIDE SEQUENCE</scope>
</reference>
<organism evidence="3 4">
    <name type="scientific">Triparma retinervis</name>
    <dbReference type="NCBI Taxonomy" id="2557542"/>
    <lineage>
        <taxon>Eukaryota</taxon>
        <taxon>Sar</taxon>
        <taxon>Stramenopiles</taxon>
        <taxon>Ochrophyta</taxon>
        <taxon>Bolidophyceae</taxon>
        <taxon>Parmales</taxon>
        <taxon>Triparmaceae</taxon>
        <taxon>Triparma</taxon>
    </lineage>
</organism>
<proteinExistence type="predicted"/>
<dbReference type="PANTHER" id="PTHR23088:SF30">
    <property type="entry name" value="OMEGA-AMIDASE NIT2"/>
    <property type="match status" value="1"/>
</dbReference>
<keyword evidence="4" id="KW-1185">Reference proteome</keyword>
<feature type="domain" description="CN hydrolase" evidence="2">
    <location>
        <begin position="1"/>
        <end position="278"/>
    </location>
</feature>
<dbReference type="InterPro" id="IPR036526">
    <property type="entry name" value="C-N_Hydrolase_sf"/>
</dbReference>
<dbReference type="Proteomes" id="UP001165082">
    <property type="component" value="Unassembled WGS sequence"/>
</dbReference>
<dbReference type="PROSITE" id="PS50263">
    <property type="entry name" value="CN_HYDROLASE"/>
    <property type="match status" value="1"/>
</dbReference>
<evidence type="ECO:0000313" key="4">
    <source>
        <dbReference type="Proteomes" id="UP001165082"/>
    </source>
</evidence>
<name>A0A9W7A395_9STRA</name>
<keyword evidence="1" id="KW-0378">Hydrolase</keyword>
<evidence type="ECO:0000313" key="3">
    <source>
        <dbReference type="EMBL" id="GMH61868.1"/>
    </source>
</evidence>
<dbReference type="Pfam" id="PF00795">
    <property type="entry name" value="CN_hydrolase"/>
    <property type="match status" value="1"/>
</dbReference>
<dbReference type="SUPFAM" id="SSF56317">
    <property type="entry name" value="Carbon-nitrogen hydrolase"/>
    <property type="match status" value="1"/>
</dbReference>
<dbReference type="GO" id="GO:0006541">
    <property type="term" value="P:glutamine metabolic process"/>
    <property type="evidence" value="ECO:0007669"/>
    <property type="project" value="TreeGrafter"/>
</dbReference>
<dbReference type="InterPro" id="IPR003010">
    <property type="entry name" value="C-N_Hydrolase"/>
</dbReference>
<dbReference type="GO" id="GO:0050152">
    <property type="term" value="F:omega-amidase activity"/>
    <property type="evidence" value="ECO:0007669"/>
    <property type="project" value="TreeGrafter"/>
</dbReference>
<dbReference type="GO" id="GO:0006107">
    <property type="term" value="P:oxaloacetate metabolic process"/>
    <property type="evidence" value="ECO:0007669"/>
    <property type="project" value="TreeGrafter"/>
</dbReference>
<dbReference type="Gene3D" id="3.60.110.10">
    <property type="entry name" value="Carbon-nitrogen hydrolase"/>
    <property type="match status" value="1"/>
</dbReference>
<evidence type="ECO:0000259" key="2">
    <source>
        <dbReference type="PROSITE" id="PS50263"/>
    </source>
</evidence>
<dbReference type="CDD" id="cd07572">
    <property type="entry name" value="nit"/>
    <property type="match status" value="1"/>
</dbReference>
<dbReference type="OrthoDB" id="10250282at2759"/>